<evidence type="ECO:0000313" key="2">
    <source>
        <dbReference type="Proteomes" id="UP000054564"/>
    </source>
</evidence>
<gene>
    <name evidence="1" type="ORF">PSTG_07481</name>
</gene>
<dbReference type="AlphaFoldDB" id="A0A0L0VIQ5"/>
<dbReference type="OrthoDB" id="2506773at2759"/>
<dbReference type="InterPro" id="IPR052055">
    <property type="entry name" value="Hepadnavirus_pol/RT"/>
</dbReference>
<dbReference type="PANTHER" id="PTHR33050:SF7">
    <property type="entry name" value="RIBONUCLEASE H"/>
    <property type="match status" value="1"/>
</dbReference>
<comment type="caution">
    <text evidence="1">The sequence shown here is derived from an EMBL/GenBank/DDBJ whole genome shotgun (WGS) entry which is preliminary data.</text>
</comment>
<dbReference type="PANTHER" id="PTHR33050">
    <property type="entry name" value="REVERSE TRANSCRIPTASE DOMAIN-CONTAINING PROTEIN"/>
    <property type="match status" value="1"/>
</dbReference>
<proteinExistence type="predicted"/>
<accession>A0A0L0VIQ5</accession>
<name>A0A0L0VIQ5_9BASI</name>
<sequence>MVRLHGEKLATRIKQIEEFLVIDAKFKYNEAEILAGRLNHVLYMVPQLRCYLTSLYHWMNEWADRFATRSPSPDALGDLNLWRNTLQQFDPMRLIANPDPTNVGDALAGYGIGVLIGRRWAQFQLRSSTRLLTGDESEPISRLETIAVRLGLLMLIKLSADKAKRVASADNRADTLSRGDRSRHLDQDRLAIQLPEDLCDLVSEEQ</sequence>
<protein>
    <submittedName>
        <fullName evidence="1">Uncharacterized protein</fullName>
    </submittedName>
</protein>
<reference evidence="2" key="1">
    <citation type="submission" date="2014-03" db="EMBL/GenBank/DDBJ databases">
        <title>The Genome Sequence of Puccinia striiformis f. sp. tritici PST-78.</title>
        <authorList>
            <consortium name="The Broad Institute Genome Sequencing Platform"/>
            <person name="Cuomo C."/>
            <person name="Hulbert S."/>
            <person name="Chen X."/>
            <person name="Walker B."/>
            <person name="Young S.K."/>
            <person name="Zeng Q."/>
            <person name="Gargeya S."/>
            <person name="Fitzgerald M."/>
            <person name="Haas B."/>
            <person name="Abouelleil A."/>
            <person name="Alvarado L."/>
            <person name="Arachchi H.M."/>
            <person name="Berlin A.M."/>
            <person name="Chapman S.B."/>
            <person name="Goldberg J."/>
            <person name="Griggs A."/>
            <person name="Gujja S."/>
            <person name="Hansen M."/>
            <person name="Howarth C."/>
            <person name="Imamovic A."/>
            <person name="Larimer J."/>
            <person name="McCowan C."/>
            <person name="Montmayeur A."/>
            <person name="Murphy C."/>
            <person name="Neiman D."/>
            <person name="Pearson M."/>
            <person name="Priest M."/>
            <person name="Roberts A."/>
            <person name="Saif S."/>
            <person name="Shea T."/>
            <person name="Sisk P."/>
            <person name="Sykes S."/>
            <person name="Wortman J."/>
            <person name="Nusbaum C."/>
            <person name="Birren B."/>
        </authorList>
    </citation>
    <scope>NUCLEOTIDE SEQUENCE [LARGE SCALE GENOMIC DNA]</scope>
    <source>
        <strain evidence="2">race PST-78</strain>
    </source>
</reference>
<dbReference type="EMBL" id="AJIL01000048">
    <property type="protein sequence ID" value="KNE99170.1"/>
    <property type="molecule type" value="Genomic_DNA"/>
</dbReference>
<dbReference type="Proteomes" id="UP000054564">
    <property type="component" value="Unassembled WGS sequence"/>
</dbReference>
<organism evidence="1 2">
    <name type="scientific">Puccinia striiformis f. sp. tritici PST-78</name>
    <dbReference type="NCBI Taxonomy" id="1165861"/>
    <lineage>
        <taxon>Eukaryota</taxon>
        <taxon>Fungi</taxon>
        <taxon>Dikarya</taxon>
        <taxon>Basidiomycota</taxon>
        <taxon>Pucciniomycotina</taxon>
        <taxon>Pucciniomycetes</taxon>
        <taxon>Pucciniales</taxon>
        <taxon>Pucciniaceae</taxon>
        <taxon>Puccinia</taxon>
    </lineage>
</organism>
<keyword evidence="2" id="KW-1185">Reference proteome</keyword>
<evidence type="ECO:0000313" key="1">
    <source>
        <dbReference type="EMBL" id="KNE99170.1"/>
    </source>
</evidence>